<dbReference type="InParanoid" id="A0A0V1BID6"/>
<keyword evidence="3" id="KW-1185">Reference proteome</keyword>
<organism evidence="2 3">
    <name type="scientific">Trichinella spiralis</name>
    <name type="common">Trichina worm</name>
    <dbReference type="NCBI Taxonomy" id="6334"/>
    <lineage>
        <taxon>Eukaryota</taxon>
        <taxon>Metazoa</taxon>
        <taxon>Ecdysozoa</taxon>
        <taxon>Nematoda</taxon>
        <taxon>Enoplea</taxon>
        <taxon>Dorylaimia</taxon>
        <taxon>Trichinellida</taxon>
        <taxon>Trichinellidae</taxon>
        <taxon>Trichinella</taxon>
    </lineage>
</organism>
<keyword evidence="1" id="KW-0812">Transmembrane</keyword>
<gene>
    <name evidence="2" type="ORF">T01_2790</name>
</gene>
<dbReference type="AlphaFoldDB" id="A0A0V1BID6"/>
<sequence length="72" mass="8089">MAAGQPECWLVGQSREFSHLPTLFGIFALFNRRRRTLFGFRLLSIFLSLSVGVVSVVEQQPSCCLAEVASWQ</sequence>
<accession>A0A0V1BID6</accession>
<protein>
    <submittedName>
        <fullName evidence="2">Uncharacterized protein</fullName>
    </submittedName>
</protein>
<comment type="caution">
    <text evidence="2">The sequence shown here is derived from an EMBL/GenBank/DDBJ whole genome shotgun (WGS) entry which is preliminary data.</text>
</comment>
<evidence type="ECO:0000313" key="3">
    <source>
        <dbReference type="Proteomes" id="UP000054776"/>
    </source>
</evidence>
<dbReference type="Proteomes" id="UP000054776">
    <property type="component" value="Unassembled WGS sequence"/>
</dbReference>
<dbReference type="EMBL" id="JYDH01000040">
    <property type="protein sequence ID" value="KRY36686.1"/>
    <property type="molecule type" value="Genomic_DNA"/>
</dbReference>
<name>A0A0V1BID6_TRISP</name>
<reference evidence="2 3" key="1">
    <citation type="submission" date="2015-01" db="EMBL/GenBank/DDBJ databases">
        <title>Evolution of Trichinella species and genotypes.</title>
        <authorList>
            <person name="Korhonen P.K."/>
            <person name="Edoardo P."/>
            <person name="Giuseppe L.R."/>
            <person name="Gasser R.B."/>
        </authorList>
    </citation>
    <scope>NUCLEOTIDE SEQUENCE [LARGE SCALE GENOMIC DNA]</scope>
    <source>
        <strain evidence="2">ISS3</strain>
    </source>
</reference>
<feature type="transmembrane region" description="Helical" evidence="1">
    <location>
        <begin position="38"/>
        <end position="57"/>
    </location>
</feature>
<proteinExistence type="predicted"/>
<evidence type="ECO:0000313" key="2">
    <source>
        <dbReference type="EMBL" id="KRY36686.1"/>
    </source>
</evidence>
<evidence type="ECO:0000256" key="1">
    <source>
        <dbReference type="SAM" id="Phobius"/>
    </source>
</evidence>
<keyword evidence="1" id="KW-0472">Membrane</keyword>
<keyword evidence="1" id="KW-1133">Transmembrane helix</keyword>